<evidence type="ECO:0000256" key="11">
    <source>
        <dbReference type="ARBA" id="ARBA00022833"/>
    </source>
</evidence>
<dbReference type="EMBL" id="KZ451987">
    <property type="protein sequence ID" value="PKA54057.1"/>
    <property type="molecule type" value="Genomic_DNA"/>
</dbReference>
<dbReference type="InterPro" id="IPR001841">
    <property type="entry name" value="Znf_RING"/>
</dbReference>
<keyword evidence="6" id="KW-0808">Transferase</keyword>
<dbReference type="SMART" id="SM00647">
    <property type="entry name" value="IBR"/>
    <property type="match status" value="1"/>
</dbReference>
<dbReference type="PROSITE" id="PS50089">
    <property type="entry name" value="ZF_RING_2"/>
    <property type="match status" value="2"/>
</dbReference>
<accession>A0A2I0AET7</accession>
<dbReference type="GO" id="GO:0008270">
    <property type="term" value="F:zinc ion binding"/>
    <property type="evidence" value="ECO:0007669"/>
    <property type="project" value="UniProtKB-KW"/>
</dbReference>
<dbReference type="GO" id="GO:0061630">
    <property type="term" value="F:ubiquitin protein ligase activity"/>
    <property type="evidence" value="ECO:0007669"/>
    <property type="project" value="UniProtKB-EC"/>
</dbReference>
<dbReference type="InterPro" id="IPR017907">
    <property type="entry name" value="Znf_RING_CS"/>
</dbReference>
<evidence type="ECO:0000259" key="13">
    <source>
        <dbReference type="PROSITE" id="PS50089"/>
    </source>
</evidence>
<keyword evidence="9 12" id="KW-0863">Zinc-finger</keyword>
<evidence type="ECO:0000256" key="2">
    <source>
        <dbReference type="ARBA" id="ARBA00001947"/>
    </source>
</evidence>
<dbReference type="CDD" id="cd22582">
    <property type="entry name" value="BRcat_RBR_unk"/>
    <property type="match status" value="1"/>
</dbReference>
<gene>
    <name evidence="15" type="primary">ARI10</name>
    <name evidence="15" type="ORF">AXF42_Ash016222</name>
</gene>
<dbReference type="Gene3D" id="1.20.120.1750">
    <property type="match status" value="1"/>
</dbReference>
<dbReference type="PROSITE" id="PS51873">
    <property type="entry name" value="TRIAD"/>
    <property type="match status" value="1"/>
</dbReference>
<dbReference type="GO" id="GO:0016567">
    <property type="term" value="P:protein ubiquitination"/>
    <property type="evidence" value="ECO:0007669"/>
    <property type="project" value="InterPro"/>
</dbReference>
<keyword evidence="7" id="KW-0479">Metal-binding</keyword>
<reference evidence="15 16" key="1">
    <citation type="journal article" date="2017" name="Nature">
        <title>The Apostasia genome and the evolution of orchids.</title>
        <authorList>
            <person name="Zhang G.Q."/>
            <person name="Liu K.W."/>
            <person name="Li Z."/>
            <person name="Lohaus R."/>
            <person name="Hsiao Y.Y."/>
            <person name="Niu S.C."/>
            <person name="Wang J.Y."/>
            <person name="Lin Y.C."/>
            <person name="Xu Q."/>
            <person name="Chen L.J."/>
            <person name="Yoshida K."/>
            <person name="Fujiwara S."/>
            <person name="Wang Z.W."/>
            <person name="Zhang Y.Q."/>
            <person name="Mitsuda N."/>
            <person name="Wang M."/>
            <person name="Liu G.H."/>
            <person name="Pecoraro L."/>
            <person name="Huang H.X."/>
            <person name="Xiao X.J."/>
            <person name="Lin M."/>
            <person name="Wu X.Y."/>
            <person name="Wu W.L."/>
            <person name="Chen Y.Y."/>
            <person name="Chang S.B."/>
            <person name="Sakamoto S."/>
            <person name="Ohme-Takagi M."/>
            <person name="Yagi M."/>
            <person name="Zeng S.J."/>
            <person name="Shen C.Y."/>
            <person name="Yeh C.M."/>
            <person name="Luo Y.B."/>
            <person name="Tsai W.C."/>
            <person name="Van de Peer Y."/>
            <person name="Liu Z.J."/>
        </authorList>
    </citation>
    <scope>NUCLEOTIDE SEQUENCE [LARGE SCALE GENOMIC DNA]</scope>
    <source>
        <strain evidence="16">cv. Shenzhen</strain>
        <tissue evidence="15">Stem</tissue>
    </source>
</reference>
<name>A0A2I0AET7_9ASPA</name>
<feature type="domain" description="RING-type" evidence="14">
    <location>
        <begin position="135"/>
        <end position="342"/>
    </location>
</feature>
<dbReference type="InterPro" id="IPR044066">
    <property type="entry name" value="TRIAD_supradom"/>
</dbReference>
<keyword evidence="16" id="KW-1185">Reference proteome</keyword>
<dbReference type="PANTHER" id="PTHR11685">
    <property type="entry name" value="RBR FAMILY RING FINGER AND IBR DOMAIN-CONTAINING"/>
    <property type="match status" value="1"/>
</dbReference>
<dbReference type="InterPro" id="IPR013083">
    <property type="entry name" value="Znf_RING/FYVE/PHD"/>
</dbReference>
<dbReference type="FunFam" id="3.30.40.10:FF:000230">
    <property type="entry name" value="RBR-type E3 ubiquitin transferase"/>
    <property type="match status" value="1"/>
</dbReference>
<dbReference type="Pfam" id="PF01485">
    <property type="entry name" value="IBR"/>
    <property type="match status" value="1"/>
</dbReference>
<keyword evidence="11" id="KW-0862">Zinc</keyword>
<dbReference type="CDD" id="cd22584">
    <property type="entry name" value="Rcat_RBR_unk"/>
    <property type="match status" value="1"/>
</dbReference>
<comment type="similarity">
    <text evidence="4">Belongs to the RBR family. Ariadne subfamily.</text>
</comment>
<dbReference type="SUPFAM" id="SSF57850">
    <property type="entry name" value="RING/U-box"/>
    <property type="match status" value="2"/>
</dbReference>
<dbReference type="InterPro" id="IPR002867">
    <property type="entry name" value="IBR_dom"/>
</dbReference>
<dbReference type="AlphaFoldDB" id="A0A2I0AET7"/>
<organism evidence="15 16">
    <name type="scientific">Apostasia shenzhenica</name>
    <dbReference type="NCBI Taxonomy" id="1088818"/>
    <lineage>
        <taxon>Eukaryota</taxon>
        <taxon>Viridiplantae</taxon>
        <taxon>Streptophyta</taxon>
        <taxon>Embryophyta</taxon>
        <taxon>Tracheophyta</taxon>
        <taxon>Spermatophyta</taxon>
        <taxon>Magnoliopsida</taxon>
        <taxon>Liliopsida</taxon>
        <taxon>Asparagales</taxon>
        <taxon>Orchidaceae</taxon>
        <taxon>Apostasioideae</taxon>
        <taxon>Apostasia</taxon>
    </lineage>
</organism>
<feature type="domain" description="RING-type" evidence="13">
    <location>
        <begin position="299"/>
        <end position="341"/>
    </location>
</feature>
<keyword evidence="8" id="KW-0677">Repeat</keyword>
<comment type="catalytic activity">
    <reaction evidence="1">
        <text>[E2 ubiquitin-conjugating enzyme]-S-ubiquitinyl-L-cysteine + [acceptor protein]-L-lysine = [E2 ubiquitin-conjugating enzyme]-L-cysteine + [acceptor protein]-N(6)-ubiquitinyl-L-lysine.</text>
        <dbReference type="EC" id="2.3.2.31"/>
    </reaction>
</comment>
<evidence type="ECO:0000256" key="12">
    <source>
        <dbReference type="PROSITE-ProRule" id="PRU00175"/>
    </source>
</evidence>
<dbReference type="Proteomes" id="UP000236161">
    <property type="component" value="Unassembled WGS sequence"/>
</dbReference>
<evidence type="ECO:0000313" key="15">
    <source>
        <dbReference type="EMBL" id="PKA54057.1"/>
    </source>
</evidence>
<evidence type="ECO:0000256" key="7">
    <source>
        <dbReference type="ARBA" id="ARBA00022723"/>
    </source>
</evidence>
<dbReference type="OrthoDB" id="10009520at2759"/>
<dbReference type="STRING" id="1088818.A0A2I0AET7"/>
<dbReference type="EC" id="2.3.2.31" evidence="5"/>
<comment type="function">
    <text evidence="3">Might act as an E3 ubiquitin-protein ligase, or as part of E3 complex, which accepts ubiquitin from specific E2 ubiquitin-conjugating enzymes and then transfers it to substrates.</text>
</comment>
<evidence type="ECO:0000256" key="3">
    <source>
        <dbReference type="ARBA" id="ARBA00003976"/>
    </source>
</evidence>
<evidence type="ECO:0000256" key="5">
    <source>
        <dbReference type="ARBA" id="ARBA00012251"/>
    </source>
</evidence>
<evidence type="ECO:0000256" key="6">
    <source>
        <dbReference type="ARBA" id="ARBA00022679"/>
    </source>
</evidence>
<evidence type="ECO:0000256" key="1">
    <source>
        <dbReference type="ARBA" id="ARBA00001798"/>
    </source>
</evidence>
<evidence type="ECO:0000256" key="8">
    <source>
        <dbReference type="ARBA" id="ARBA00022737"/>
    </source>
</evidence>
<evidence type="ECO:0000256" key="4">
    <source>
        <dbReference type="ARBA" id="ARBA00005884"/>
    </source>
</evidence>
<protein>
    <recommendedName>
        <fullName evidence="5">RBR-type E3 ubiquitin transferase</fullName>
        <ecNumber evidence="5">2.3.2.31</ecNumber>
    </recommendedName>
</protein>
<evidence type="ECO:0000313" key="16">
    <source>
        <dbReference type="Proteomes" id="UP000236161"/>
    </source>
</evidence>
<dbReference type="SMART" id="SM00184">
    <property type="entry name" value="RING"/>
    <property type="match status" value="2"/>
</dbReference>
<dbReference type="PROSITE" id="PS00518">
    <property type="entry name" value="ZF_RING_1"/>
    <property type="match status" value="1"/>
</dbReference>
<evidence type="ECO:0000259" key="14">
    <source>
        <dbReference type="PROSITE" id="PS51873"/>
    </source>
</evidence>
<feature type="domain" description="RING-type" evidence="13">
    <location>
        <begin position="139"/>
        <end position="184"/>
    </location>
</feature>
<keyword evidence="10" id="KW-0833">Ubl conjugation pathway</keyword>
<dbReference type="Gene3D" id="3.30.40.10">
    <property type="entry name" value="Zinc/RING finger domain, C3HC4 (zinc finger)"/>
    <property type="match status" value="1"/>
</dbReference>
<evidence type="ECO:0000256" key="10">
    <source>
        <dbReference type="ARBA" id="ARBA00022786"/>
    </source>
</evidence>
<dbReference type="InterPro" id="IPR031127">
    <property type="entry name" value="E3_UB_ligase_RBR"/>
</dbReference>
<proteinExistence type="inferred from homology"/>
<evidence type="ECO:0000256" key="9">
    <source>
        <dbReference type="ARBA" id="ARBA00022771"/>
    </source>
</evidence>
<sequence length="342" mass="38276">MSARTMKAASSLLSDAHSSSLKKMKNVVAIQDGKRKAASALSNAHASSLKKTKNVVAIQDGKRKAASALPDARSSSLKKMKNVVAIEDGKRKEASALPDARSSSLKKIKNVVDTNNHRSMNKIEPSTSSTATVAASLTCGICFESKSFLDLLFIKGCFHWFCSRCVAGYVSSKVQENVGKIVCPHPNCKYGMLEPEFCKPILARKVFDRWCDVLCECAIKQKFYCPFKDCSALLVDERSGEVIREAECPHCHRLFCAQCRASWHPKMTCEDFQKLGKDERERGDFLLMNLAKKKEWKRCPACHFYVEKISGCLFLRCRCDHTFCYGCGRTMTQDHYCPVCKC</sequence>
<comment type="cofactor">
    <cofactor evidence="2">
        <name>Zn(2+)</name>
        <dbReference type="ChEBI" id="CHEBI:29105"/>
    </cofactor>
</comment>